<dbReference type="SMART" id="SM00044">
    <property type="entry name" value="CYCc"/>
    <property type="match status" value="1"/>
</dbReference>
<dbReference type="SUPFAM" id="SSF47384">
    <property type="entry name" value="Homodimeric domain of signal transducing histidine kinase"/>
    <property type="match status" value="1"/>
</dbReference>
<gene>
    <name evidence="12" type="ORF">SAMN05421757_110153</name>
</gene>
<dbReference type="SUPFAM" id="SSF52172">
    <property type="entry name" value="CheY-like"/>
    <property type="match status" value="1"/>
</dbReference>
<evidence type="ECO:0000259" key="11">
    <source>
        <dbReference type="PROSITE" id="PS50125"/>
    </source>
</evidence>
<dbReference type="Gene3D" id="3.40.50.2300">
    <property type="match status" value="1"/>
</dbReference>
<keyword evidence="13" id="KW-1185">Reference proteome</keyword>
<evidence type="ECO:0000313" key="13">
    <source>
        <dbReference type="Proteomes" id="UP000198426"/>
    </source>
</evidence>
<dbReference type="OrthoDB" id="8688375at2"/>
<dbReference type="EMBL" id="FZOY01000010">
    <property type="protein sequence ID" value="SNT32215.1"/>
    <property type="molecule type" value="Genomic_DNA"/>
</dbReference>
<sequence length="506" mass="56104">MTFGNEIRRKALLIRIAQRLSGPAEAIAGFQDIVLEELRKSGPNDALADALKVQVAAHDLLARVEAIKNGDEQPTDKNRLRHDLRTPVNAILGYSELIVEDFGDEIAPSVLADIRTVIGECAILVSQIDRVLDVNPDSSMTGIDSLTAHSLEQTLSIAHRNREEMKGRILVVDDTAQNRDLLKRQLVRQGHEVVAAASGTEALAMIAREDFDLALVDILMPDLNGIELLARLKANEDWRQIPVIMVSGLNEIHAVTRCIEAGAEDYLEKPVDQVLLESRVRACLEKRRWQLREREYIAQIEYERDRADALLHTMLPAPVIQRLRDGEDVIADRFETATVVFADIVDFTPMAASMPPADLVKRLTSVFLAFDDIAHEHGIEKIKTIGDAYMAACGIPEPREDHAHRSLDFARDLIRATSDQTEALSIRVGMHCGPVIAGLVGRVRFVYDIWGETVNLASRLEATGEPGRIHLSAPAFRLLEDAFESAPDARVQTLKGIGEIQTFVVD</sequence>
<dbReference type="GO" id="GO:0016020">
    <property type="term" value="C:membrane"/>
    <property type="evidence" value="ECO:0007669"/>
    <property type="project" value="UniProtKB-SubCell"/>
</dbReference>
<protein>
    <recommendedName>
        <fullName evidence="3">histidine kinase</fullName>
        <ecNumber evidence="3">2.7.13.3</ecNumber>
    </recommendedName>
</protein>
<dbReference type="CDD" id="cd00082">
    <property type="entry name" value="HisKA"/>
    <property type="match status" value="1"/>
</dbReference>
<evidence type="ECO:0000313" key="12">
    <source>
        <dbReference type="EMBL" id="SNT32215.1"/>
    </source>
</evidence>
<dbReference type="InterPro" id="IPR011006">
    <property type="entry name" value="CheY-like_superfamily"/>
</dbReference>
<dbReference type="Gene3D" id="3.30.70.1230">
    <property type="entry name" value="Nucleotide cyclase"/>
    <property type="match status" value="1"/>
</dbReference>
<dbReference type="GO" id="GO:0009190">
    <property type="term" value="P:cyclic nucleotide biosynthetic process"/>
    <property type="evidence" value="ECO:0007669"/>
    <property type="project" value="InterPro"/>
</dbReference>
<evidence type="ECO:0000256" key="5">
    <source>
        <dbReference type="ARBA" id="ARBA00022741"/>
    </source>
</evidence>
<comment type="subcellular location">
    <subcellularLocation>
        <location evidence="2">Membrane</location>
    </subcellularLocation>
</comment>
<dbReference type="PANTHER" id="PTHR11920:SF335">
    <property type="entry name" value="GUANYLATE CYCLASE"/>
    <property type="match status" value="1"/>
</dbReference>
<evidence type="ECO:0000256" key="8">
    <source>
        <dbReference type="ARBA" id="ARBA00023239"/>
    </source>
</evidence>
<organism evidence="12 13">
    <name type="scientific">Tropicimonas sediminicola</name>
    <dbReference type="NCBI Taxonomy" id="1031541"/>
    <lineage>
        <taxon>Bacteria</taxon>
        <taxon>Pseudomonadati</taxon>
        <taxon>Pseudomonadota</taxon>
        <taxon>Alphaproteobacteria</taxon>
        <taxon>Rhodobacterales</taxon>
        <taxon>Roseobacteraceae</taxon>
        <taxon>Tropicimonas</taxon>
    </lineage>
</organism>
<evidence type="ECO:0000259" key="10">
    <source>
        <dbReference type="PROSITE" id="PS50110"/>
    </source>
</evidence>
<keyword evidence="7" id="KW-0472">Membrane</keyword>
<keyword evidence="4" id="KW-0812">Transmembrane</keyword>
<dbReference type="Pfam" id="PF00211">
    <property type="entry name" value="Guanylate_cyc"/>
    <property type="match status" value="1"/>
</dbReference>
<dbReference type="InterPro" id="IPR029787">
    <property type="entry name" value="Nucleotide_cyclase"/>
</dbReference>
<evidence type="ECO:0000256" key="7">
    <source>
        <dbReference type="ARBA" id="ARBA00023136"/>
    </source>
</evidence>
<keyword evidence="9" id="KW-0597">Phosphoprotein</keyword>
<dbReference type="AlphaFoldDB" id="A0A239LPD1"/>
<dbReference type="GO" id="GO:0000166">
    <property type="term" value="F:nucleotide binding"/>
    <property type="evidence" value="ECO:0007669"/>
    <property type="project" value="UniProtKB-KW"/>
</dbReference>
<dbReference type="PANTHER" id="PTHR11920">
    <property type="entry name" value="GUANYLYL CYCLASE"/>
    <property type="match status" value="1"/>
</dbReference>
<dbReference type="Gene3D" id="1.10.287.130">
    <property type="match status" value="1"/>
</dbReference>
<dbReference type="InterPro" id="IPR001054">
    <property type="entry name" value="A/G_cyclase"/>
</dbReference>
<dbReference type="InterPro" id="IPR036097">
    <property type="entry name" value="HisK_dim/P_sf"/>
</dbReference>
<accession>A0A239LPD1</accession>
<evidence type="ECO:0000256" key="6">
    <source>
        <dbReference type="ARBA" id="ARBA00022989"/>
    </source>
</evidence>
<dbReference type="SUPFAM" id="SSF55073">
    <property type="entry name" value="Nucleotide cyclase"/>
    <property type="match status" value="1"/>
</dbReference>
<keyword evidence="6" id="KW-1133">Transmembrane helix</keyword>
<proteinExistence type="predicted"/>
<comment type="catalytic activity">
    <reaction evidence="1">
        <text>ATP + protein L-histidine = ADP + protein N-phospho-L-histidine.</text>
        <dbReference type="EC" id="2.7.13.3"/>
    </reaction>
</comment>
<dbReference type="InterPro" id="IPR001789">
    <property type="entry name" value="Sig_transdc_resp-reg_receiver"/>
</dbReference>
<evidence type="ECO:0000256" key="9">
    <source>
        <dbReference type="PROSITE-ProRule" id="PRU00169"/>
    </source>
</evidence>
<dbReference type="InterPro" id="IPR003661">
    <property type="entry name" value="HisK_dim/P_dom"/>
</dbReference>
<reference evidence="12 13" key="1">
    <citation type="submission" date="2017-06" db="EMBL/GenBank/DDBJ databases">
        <authorList>
            <person name="Kim H.J."/>
            <person name="Triplett B.A."/>
        </authorList>
    </citation>
    <scope>NUCLEOTIDE SEQUENCE [LARGE SCALE GENOMIC DNA]</scope>
    <source>
        <strain evidence="12 13">DSM 29339</strain>
    </source>
</reference>
<name>A0A239LPD1_9RHOB</name>
<evidence type="ECO:0000256" key="4">
    <source>
        <dbReference type="ARBA" id="ARBA00022692"/>
    </source>
</evidence>
<dbReference type="SMART" id="SM00448">
    <property type="entry name" value="REC"/>
    <property type="match status" value="1"/>
</dbReference>
<feature type="modified residue" description="4-aspartylphosphate" evidence="9">
    <location>
        <position position="217"/>
    </location>
</feature>
<dbReference type="InterPro" id="IPR050401">
    <property type="entry name" value="Cyclic_nucleotide_synthase"/>
</dbReference>
<dbReference type="GO" id="GO:0004016">
    <property type="term" value="F:adenylate cyclase activity"/>
    <property type="evidence" value="ECO:0007669"/>
    <property type="project" value="UniProtKB-ARBA"/>
</dbReference>
<dbReference type="GO" id="GO:0000155">
    <property type="term" value="F:phosphorelay sensor kinase activity"/>
    <property type="evidence" value="ECO:0007669"/>
    <property type="project" value="InterPro"/>
</dbReference>
<dbReference type="Pfam" id="PF00072">
    <property type="entry name" value="Response_reg"/>
    <property type="match status" value="1"/>
</dbReference>
<keyword evidence="5" id="KW-0547">Nucleotide-binding</keyword>
<feature type="domain" description="Guanylate cyclase" evidence="11">
    <location>
        <begin position="338"/>
        <end position="461"/>
    </location>
</feature>
<feature type="domain" description="Response regulatory" evidence="10">
    <location>
        <begin position="168"/>
        <end position="284"/>
    </location>
</feature>
<keyword evidence="8" id="KW-0456">Lyase</keyword>
<dbReference type="Proteomes" id="UP000198426">
    <property type="component" value="Unassembled WGS sequence"/>
</dbReference>
<dbReference type="CDD" id="cd07302">
    <property type="entry name" value="CHD"/>
    <property type="match status" value="1"/>
</dbReference>
<dbReference type="RefSeq" id="WP_089235082.1">
    <property type="nucleotide sequence ID" value="NZ_FZOY01000010.1"/>
</dbReference>
<dbReference type="PROSITE" id="PS50125">
    <property type="entry name" value="GUANYLATE_CYCLASE_2"/>
    <property type="match status" value="1"/>
</dbReference>
<evidence type="ECO:0000256" key="2">
    <source>
        <dbReference type="ARBA" id="ARBA00004370"/>
    </source>
</evidence>
<evidence type="ECO:0000256" key="3">
    <source>
        <dbReference type="ARBA" id="ARBA00012438"/>
    </source>
</evidence>
<dbReference type="EC" id="2.7.13.3" evidence="3"/>
<evidence type="ECO:0000256" key="1">
    <source>
        <dbReference type="ARBA" id="ARBA00000085"/>
    </source>
</evidence>
<dbReference type="PROSITE" id="PS50110">
    <property type="entry name" value="RESPONSE_REGULATORY"/>
    <property type="match status" value="1"/>
</dbReference>